<evidence type="ECO:0000313" key="4">
    <source>
        <dbReference type="EMBL" id="CAE0369304.1"/>
    </source>
</evidence>
<feature type="region of interest" description="Disordered" evidence="2">
    <location>
        <begin position="213"/>
        <end position="259"/>
    </location>
</feature>
<sequence length="400" mass="43918">MMRGAVNSAPRLWTLHVANLSLAINTDMLRSIFGHFGPIVDIRLVSGPGNGPYAFVDFSTELAAEAAMSMDGQEFDGRRLRVERAKKADYPPALSAATAPESRAEVYVGNIAPSTPESELRAYFENFGQVSEIQMVKDRTTGQFRGFAFVRFHDQDSAQAAVAKAPHNLYGRILNVAASNLAKNKDASASPRSGGPQPVLHKDAVLPVRVKTEPIDNSPHRRDSADYNHFSDRGKRMNDPNHSGGPEKRPRFIAQPLPSYRSDDDRVALAVDHLYEGSIKLAEYANKVEKDTRATCSAFGEVASVKVAVPRVVSPQPVFVEFRSGIHAAAAAENLASRTYDGRQLVVRRLTRQELLSEIEDFYLRSQSTTAPPQPPIPLKSNGSARHFQFTPASNNCILH</sequence>
<dbReference type="CDD" id="cd00590">
    <property type="entry name" value="RRM_SF"/>
    <property type="match status" value="2"/>
</dbReference>
<dbReference type="EMBL" id="HBIJ01015046">
    <property type="protein sequence ID" value="CAE0369304.1"/>
    <property type="molecule type" value="Transcribed_RNA"/>
</dbReference>
<dbReference type="PANTHER" id="PTHR48034">
    <property type="entry name" value="TRANSFORMER-2 SEX-DETERMINING PROTEIN-RELATED"/>
    <property type="match status" value="1"/>
</dbReference>
<organism evidence="4">
    <name type="scientific">Aureoumbra lagunensis</name>
    <dbReference type="NCBI Taxonomy" id="44058"/>
    <lineage>
        <taxon>Eukaryota</taxon>
        <taxon>Sar</taxon>
        <taxon>Stramenopiles</taxon>
        <taxon>Ochrophyta</taxon>
        <taxon>Pelagophyceae</taxon>
        <taxon>Pelagomonadales</taxon>
        <taxon>Aureoumbra</taxon>
    </lineage>
</organism>
<evidence type="ECO:0000259" key="3">
    <source>
        <dbReference type="PROSITE" id="PS50102"/>
    </source>
</evidence>
<evidence type="ECO:0000256" key="1">
    <source>
        <dbReference type="PROSITE-ProRule" id="PRU00176"/>
    </source>
</evidence>
<feature type="region of interest" description="Disordered" evidence="2">
    <location>
        <begin position="366"/>
        <end position="385"/>
    </location>
</feature>
<feature type="domain" description="RRM" evidence="3">
    <location>
        <begin position="13"/>
        <end position="87"/>
    </location>
</feature>
<dbReference type="InterPro" id="IPR050441">
    <property type="entry name" value="RBM"/>
</dbReference>
<dbReference type="InterPro" id="IPR000504">
    <property type="entry name" value="RRM_dom"/>
</dbReference>
<dbReference type="PROSITE" id="PS50102">
    <property type="entry name" value="RRM"/>
    <property type="match status" value="2"/>
</dbReference>
<feature type="compositionally biased region" description="Basic and acidic residues" evidence="2">
    <location>
        <begin position="213"/>
        <end position="250"/>
    </location>
</feature>
<reference evidence="4" key="1">
    <citation type="submission" date="2021-01" db="EMBL/GenBank/DDBJ databases">
        <authorList>
            <person name="Corre E."/>
            <person name="Pelletier E."/>
            <person name="Niang G."/>
            <person name="Scheremetjew M."/>
            <person name="Finn R."/>
            <person name="Kale V."/>
            <person name="Holt S."/>
            <person name="Cochrane G."/>
            <person name="Meng A."/>
            <person name="Brown T."/>
            <person name="Cohen L."/>
        </authorList>
    </citation>
    <scope>NUCLEOTIDE SEQUENCE</scope>
    <source>
        <strain evidence="4">CCMP1510</strain>
    </source>
</reference>
<dbReference type="InterPro" id="IPR012677">
    <property type="entry name" value="Nucleotide-bd_a/b_plait_sf"/>
</dbReference>
<feature type="domain" description="RRM" evidence="3">
    <location>
        <begin position="104"/>
        <end position="181"/>
    </location>
</feature>
<dbReference type="AlphaFoldDB" id="A0A7S3K1N6"/>
<dbReference type="Gene3D" id="3.30.70.330">
    <property type="match status" value="3"/>
</dbReference>
<proteinExistence type="predicted"/>
<evidence type="ECO:0000256" key="2">
    <source>
        <dbReference type="SAM" id="MobiDB-lite"/>
    </source>
</evidence>
<dbReference type="Pfam" id="PF00076">
    <property type="entry name" value="RRM_1"/>
    <property type="match status" value="2"/>
</dbReference>
<name>A0A7S3K1N6_9STRA</name>
<dbReference type="GO" id="GO:0003723">
    <property type="term" value="F:RNA binding"/>
    <property type="evidence" value="ECO:0007669"/>
    <property type="project" value="UniProtKB-UniRule"/>
</dbReference>
<gene>
    <name evidence="4" type="ORF">ALAG00032_LOCUS10067</name>
</gene>
<keyword evidence="1" id="KW-0694">RNA-binding</keyword>
<protein>
    <recommendedName>
        <fullName evidence="3">RRM domain-containing protein</fullName>
    </recommendedName>
</protein>
<dbReference type="InterPro" id="IPR035979">
    <property type="entry name" value="RBD_domain_sf"/>
</dbReference>
<dbReference type="SMART" id="SM00360">
    <property type="entry name" value="RRM"/>
    <property type="match status" value="3"/>
</dbReference>
<accession>A0A7S3K1N6</accession>
<dbReference type="SUPFAM" id="SSF54928">
    <property type="entry name" value="RNA-binding domain, RBD"/>
    <property type="match status" value="2"/>
</dbReference>